<evidence type="ECO:0000313" key="2">
    <source>
        <dbReference type="EnsemblPlants" id="OMERI02G01990.1"/>
    </source>
</evidence>
<proteinExistence type="predicted"/>
<dbReference type="EnsemblPlants" id="OMERI02G01990.1">
    <property type="protein sequence ID" value="OMERI02G01990.1"/>
    <property type="gene ID" value="OMERI02G01990"/>
</dbReference>
<name>A0A0E0CEJ0_9ORYZ</name>
<reference evidence="2" key="1">
    <citation type="submission" date="2015-04" db="UniProtKB">
        <authorList>
            <consortium name="EnsemblPlants"/>
        </authorList>
    </citation>
    <scope>IDENTIFICATION</scope>
</reference>
<dbReference type="HOGENOM" id="CLU_2577867_0_0_1"/>
<accession>A0A0E0CEJ0</accession>
<organism evidence="2">
    <name type="scientific">Oryza meridionalis</name>
    <dbReference type="NCBI Taxonomy" id="40149"/>
    <lineage>
        <taxon>Eukaryota</taxon>
        <taxon>Viridiplantae</taxon>
        <taxon>Streptophyta</taxon>
        <taxon>Embryophyta</taxon>
        <taxon>Tracheophyta</taxon>
        <taxon>Spermatophyta</taxon>
        <taxon>Magnoliopsida</taxon>
        <taxon>Liliopsida</taxon>
        <taxon>Poales</taxon>
        <taxon>Poaceae</taxon>
        <taxon>BOP clade</taxon>
        <taxon>Oryzoideae</taxon>
        <taxon>Oryzeae</taxon>
        <taxon>Oryzinae</taxon>
        <taxon>Oryza</taxon>
    </lineage>
</organism>
<feature type="signal peptide" evidence="1">
    <location>
        <begin position="1"/>
        <end position="24"/>
    </location>
</feature>
<evidence type="ECO:0000256" key="1">
    <source>
        <dbReference type="SAM" id="SignalP"/>
    </source>
</evidence>
<protein>
    <submittedName>
        <fullName evidence="2">Uncharacterized protein</fullName>
    </submittedName>
</protein>
<dbReference type="AlphaFoldDB" id="A0A0E0CEJ0"/>
<feature type="chain" id="PRO_5002355660" evidence="1">
    <location>
        <begin position="25"/>
        <end position="81"/>
    </location>
</feature>
<evidence type="ECO:0000313" key="3">
    <source>
        <dbReference type="Proteomes" id="UP000008021"/>
    </source>
</evidence>
<reference evidence="2" key="2">
    <citation type="submission" date="2018-05" db="EMBL/GenBank/DDBJ databases">
        <title>OmerRS3 (Oryza meridionalis Reference Sequence Version 3).</title>
        <authorList>
            <person name="Zhang J."/>
            <person name="Kudrna D."/>
            <person name="Lee S."/>
            <person name="Talag J."/>
            <person name="Welchert J."/>
            <person name="Wing R.A."/>
        </authorList>
    </citation>
    <scope>NUCLEOTIDE SEQUENCE [LARGE SCALE GENOMIC DNA]</scope>
    <source>
        <strain evidence="2">cv. OR44</strain>
    </source>
</reference>
<dbReference type="Gramene" id="OMERI02G01990.1">
    <property type="protein sequence ID" value="OMERI02G01990.1"/>
    <property type="gene ID" value="OMERI02G01990"/>
</dbReference>
<keyword evidence="3" id="KW-1185">Reference proteome</keyword>
<sequence length="81" mass="8583">MENIQQYAVTIFPFVILLLTVVHCNTPAYKIQAWRFGFRSMILLGLGPNPSSDSGGDGVYGGGSDGVYGGGSDDVYGVVHV</sequence>
<keyword evidence="1" id="KW-0732">Signal</keyword>
<dbReference type="Proteomes" id="UP000008021">
    <property type="component" value="Chromosome 2"/>
</dbReference>